<feature type="non-terminal residue" evidence="2">
    <location>
        <position position="110"/>
    </location>
</feature>
<keyword evidence="3" id="KW-1185">Reference proteome</keyword>
<dbReference type="Proteomes" id="UP000265520">
    <property type="component" value="Unassembled WGS sequence"/>
</dbReference>
<organism evidence="2 3">
    <name type="scientific">Trifolium medium</name>
    <dbReference type="NCBI Taxonomy" id="97028"/>
    <lineage>
        <taxon>Eukaryota</taxon>
        <taxon>Viridiplantae</taxon>
        <taxon>Streptophyta</taxon>
        <taxon>Embryophyta</taxon>
        <taxon>Tracheophyta</taxon>
        <taxon>Spermatophyta</taxon>
        <taxon>Magnoliopsida</taxon>
        <taxon>eudicotyledons</taxon>
        <taxon>Gunneridae</taxon>
        <taxon>Pentapetalae</taxon>
        <taxon>rosids</taxon>
        <taxon>fabids</taxon>
        <taxon>Fabales</taxon>
        <taxon>Fabaceae</taxon>
        <taxon>Papilionoideae</taxon>
        <taxon>50 kb inversion clade</taxon>
        <taxon>NPAAA clade</taxon>
        <taxon>Hologalegina</taxon>
        <taxon>IRL clade</taxon>
        <taxon>Trifolieae</taxon>
        <taxon>Trifolium</taxon>
    </lineage>
</organism>
<reference evidence="2 3" key="1">
    <citation type="journal article" date="2018" name="Front. Plant Sci.">
        <title>Red Clover (Trifolium pratense) and Zigzag Clover (T. medium) - A Picture of Genomic Similarities and Differences.</title>
        <authorList>
            <person name="Dluhosova J."/>
            <person name="Istvanek J."/>
            <person name="Nedelnik J."/>
            <person name="Repkova J."/>
        </authorList>
    </citation>
    <scope>NUCLEOTIDE SEQUENCE [LARGE SCALE GENOMIC DNA]</scope>
    <source>
        <strain evidence="3">cv. 10/8</strain>
        <tissue evidence="2">Leaf</tissue>
    </source>
</reference>
<feature type="region of interest" description="Disordered" evidence="1">
    <location>
        <begin position="47"/>
        <end position="110"/>
    </location>
</feature>
<evidence type="ECO:0000256" key="1">
    <source>
        <dbReference type="SAM" id="MobiDB-lite"/>
    </source>
</evidence>
<feature type="non-terminal residue" evidence="2">
    <location>
        <position position="1"/>
    </location>
</feature>
<dbReference type="AlphaFoldDB" id="A0A392S7H8"/>
<name>A0A392S7H8_9FABA</name>
<feature type="compositionally biased region" description="Low complexity" evidence="1">
    <location>
        <begin position="68"/>
        <end position="81"/>
    </location>
</feature>
<comment type="caution">
    <text evidence="2">The sequence shown here is derived from an EMBL/GenBank/DDBJ whole genome shotgun (WGS) entry which is preliminary data.</text>
</comment>
<protein>
    <submittedName>
        <fullName evidence="2">Uncharacterized protein</fullName>
    </submittedName>
</protein>
<dbReference type="EMBL" id="LXQA010329369">
    <property type="protein sequence ID" value="MCI44347.1"/>
    <property type="molecule type" value="Genomic_DNA"/>
</dbReference>
<evidence type="ECO:0000313" key="3">
    <source>
        <dbReference type="Proteomes" id="UP000265520"/>
    </source>
</evidence>
<evidence type="ECO:0000313" key="2">
    <source>
        <dbReference type="EMBL" id="MCI44347.1"/>
    </source>
</evidence>
<sequence>TKLCGICTSTEHPTDTCPILQDESVTELPQAYAAALALYNQNRNNIPDLSTNKYHPSWRNHPNLRYGNQQQQQPTQQQLMLPLPPPPQNTPLAVTISAPTSEPSLEDLVK</sequence>
<accession>A0A392S7H8</accession>
<proteinExistence type="predicted"/>